<dbReference type="EMBL" id="MT141656">
    <property type="protein sequence ID" value="QJA68865.1"/>
    <property type="molecule type" value="Genomic_DNA"/>
</dbReference>
<evidence type="ECO:0000313" key="1">
    <source>
        <dbReference type="EMBL" id="QJA68865.1"/>
    </source>
</evidence>
<proteinExistence type="predicted"/>
<gene>
    <name evidence="1" type="ORF">MM415A05584_0005</name>
</gene>
<protein>
    <submittedName>
        <fullName evidence="1">Uncharacterized protein</fullName>
    </submittedName>
</protein>
<dbReference type="AlphaFoldDB" id="A0A6M3JI84"/>
<organism evidence="1">
    <name type="scientific">viral metagenome</name>
    <dbReference type="NCBI Taxonomy" id="1070528"/>
    <lineage>
        <taxon>unclassified sequences</taxon>
        <taxon>metagenomes</taxon>
        <taxon>organismal metagenomes</taxon>
    </lineage>
</organism>
<accession>A0A6M3JI84</accession>
<reference evidence="1" key="1">
    <citation type="submission" date="2020-03" db="EMBL/GenBank/DDBJ databases">
        <title>The deep terrestrial virosphere.</title>
        <authorList>
            <person name="Holmfeldt K."/>
            <person name="Nilsson E."/>
            <person name="Simone D."/>
            <person name="Lopez-Fernandez M."/>
            <person name="Wu X."/>
            <person name="de Brujin I."/>
            <person name="Lundin D."/>
            <person name="Andersson A."/>
            <person name="Bertilsson S."/>
            <person name="Dopson M."/>
        </authorList>
    </citation>
    <scope>NUCLEOTIDE SEQUENCE</scope>
    <source>
        <strain evidence="1">MM415A05584</strain>
    </source>
</reference>
<sequence length="70" mass="8084">MKIGRYFLIREDELLHIKQAAKLAGRLSLDEIDLILLGKMHLQRYPTRRLRVVASGECRAETETYQVAGE</sequence>
<name>A0A6M3JI84_9ZZZZ</name>